<evidence type="ECO:0000256" key="1">
    <source>
        <dbReference type="HAMAP-Rule" id="MF_00582"/>
    </source>
</evidence>
<feature type="region of interest" description="Disordered" evidence="2">
    <location>
        <begin position="186"/>
        <end position="205"/>
    </location>
</feature>
<evidence type="ECO:0000313" key="4">
    <source>
        <dbReference type="Proteomes" id="UP000199451"/>
    </source>
</evidence>
<comment type="similarity">
    <text evidence="1">Belongs to the UPF0215 family.</text>
</comment>
<reference evidence="4" key="1">
    <citation type="submission" date="2016-10" db="EMBL/GenBank/DDBJ databases">
        <authorList>
            <person name="Varghese N."/>
            <person name="Submissions S."/>
        </authorList>
    </citation>
    <scope>NUCLEOTIDE SEQUENCE [LARGE SCALE GENOMIC DNA]</scope>
    <source>
        <strain evidence="4">CGMCC 1.10119</strain>
    </source>
</reference>
<dbReference type="STRING" id="660521.SAMN04487949_0637"/>
<dbReference type="AlphaFoldDB" id="A0A1G9Q2D7"/>
<organism evidence="3 4">
    <name type="scientific">Halogranum gelatinilyticum</name>
    <dbReference type="NCBI Taxonomy" id="660521"/>
    <lineage>
        <taxon>Archaea</taxon>
        <taxon>Methanobacteriati</taxon>
        <taxon>Methanobacteriota</taxon>
        <taxon>Stenosarchaea group</taxon>
        <taxon>Halobacteria</taxon>
        <taxon>Halobacteriales</taxon>
        <taxon>Haloferacaceae</taxon>
    </lineage>
</organism>
<feature type="compositionally biased region" description="Acidic residues" evidence="2">
    <location>
        <begin position="192"/>
        <end position="205"/>
    </location>
</feature>
<evidence type="ECO:0000313" key="3">
    <source>
        <dbReference type="EMBL" id="SDM04657.1"/>
    </source>
</evidence>
<dbReference type="PANTHER" id="PTHR39518:SF2">
    <property type="entry name" value="UPF0215 PROTEIN MJ1150"/>
    <property type="match status" value="1"/>
</dbReference>
<accession>A0A1G9Q2D7</accession>
<gene>
    <name evidence="3" type="ORF">SAMN04487949_0637</name>
</gene>
<protein>
    <recommendedName>
        <fullName evidence="1">UPF0215 protein SAMN04487949_0637</fullName>
    </recommendedName>
</protein>
<proteinExistence type="inferred from homology"/>
<dbReference type="HAMAP" id="MF_00582">
    <property type="entry name" value="UPF0215"/>
    <property type="match status" value="1"/>
</dbReference>
<name>A0A1G9Q2D7_9EURY</name>
<dbReference type="Proteomes" id="UP000199451">
    <property type="component" value="Unassembled WGS sequence"/>
</dbReference>
<keyword evidence="4" id="KW-1185">Reference proteome</keyword>
<dbReference type="Gene3D" id="3.30.2170.10">
    <property type="entry name" value="archaeoglobus fulgidus dsm 4304 superfamily"/>
    <property type="match status" value="1"/>
</dbReference>
<sequence length="205" mass="22021">MKPGSRALGVAASDGDDESTLCGALVRADRVVDDCVFGRCTVGGTDATPAVAQLFSKLGREDVQYLLLSGVAPAWFNLYDLQAIHETVERPVIAVSFETSEGLEPALSEHFSGNALDERLATYRTLPPRRRVEVNGETRFVRAVGVDDAEAAEIVRGFTPEGGRPEPLRVARLLARAGREYGERVESIDVAADSDSDGDDESTPN</sequence>
<dbReference type="OrthoDB" id="15207at2157"/>
<dbReference type="Pfam" id="PF01949">
    <property type="entry name" value="Endo_dU"/>
    <property type="match status" value="1"/>
</dbReference>
<evidence type="ECO:0000256" key="2">
    <source>
        <dbReference type="SAM" id="MobiDB-lite"/>
    </source>
</evidence>
<dbReference type="InterPro" id="IPR002802">
    <property type="entry name" value="Endo_dU"/>
</dbReference>
<dbReference type="EMBL" id="FNHL01000001">
    <property type="protein sequence ID" value="SDM04657.1"/>
    <property type="molecule type" value="Genomic_DNA"/>
</dbReference>
<dbReference type="PANTHER" id="PTHR39518">
    <property type="entry name" value="UPF0215 PROTEIN MJ1150"/>
    <property type="match status" value="1"/>
</dbReference>
<dbReference type="RefSeq" id="WP_089693995.1">
    <property type="nucleotide sequence ID" value="NZ_FNHL01000001.1"/>
</dbReference>